<feature type="domain" description="RPW8" evidence="4">
    <location>
        <begin position="1"/>
        <end position="158"/>
    </location>
</feature>
<dbReference type="Gramene" id="QL01p034705:mrna">
    <property type="protein sequence ID" value="QL01p034705:mrna"/>
    <property type="gene ID" value="QL01p034705"/>
</dbReference>
<dbReference type="AlphaFoldDB" id="A0A7N2KPQ0"/>
<reference evidence="5" key="2">
    <citation type="submission" date="2021-01" db="UniProtKB">
        <authorList>
            <consortium name="EnsemblPlants"/>
        </authorList>
    </citation>
    <scope>IDENTIFICATION</scope>
</reference>
<dbReference type="PROSITE" id="PS51153">
    <property type="entry name" value="RPW8"/>
    <property type="match status" value="1"/>
</dbReference>
<accession>A0A7N2KPQ0</accession>
<dbReference type="Pfam" id="PF23598">
    <property type="entry name" value="LRR_14"/>
    <property type="match status" value="1"/>
</dbReference>
<keyword evidence="3" id="KW-0611">Plant defense</keyword>
<evidence type="ECO:0000256" key="3">
    <source>
        <dbReference type="ARBA" id="ARBA00022821"/>
    </source>
</evidence>
<sequence>MAAAFVAGNVVGAAFGEGFAILHDTVKNVVGQAIVFKSNLEDLKSTLDGVAPVVREIKELSLALNRPETDTKVLIEQMDKGTKLVLKCSKIKRWSWNYCFRAYYYAGKLKELNDAIEKFCRVNLIVQNTRTGLETLTKLNLVLDVRKKYGVGSLSCAVPRPRDFIVGFDLHLKELKTTLFKKEVSLLLLAAPAGCGKTTLVGMLCWDPEIKGKFVDNIFFVNVSKNPNLKVIVQKLFSHKSDERLEFLSDEDAINQLEHLFNQIGPTPILLILDDVWPGSESLIEKFKFDIPDYKIMVTSRTAFPRFNSKYNLEPLDHEDAMSLFRHHSAYLQDESSYIPEEYIEKIVRSCGGFPIALEVIGGLFRGRPAEFWRSTVMKWSDDHSIFDSDTEVLLACLQKSLEFSTDKVIIKEYFMDLASFPEDLMIPATALIDMWTELYEPNKDDVYAIANLHELTTRNLVSRVMTRKNASEVDNYYNEDFVKQHNLLRDLAIHMSSRDSIIERKRLIVDIGGNNLLEWWMEQKQQLINARLLSISTDELFSSSWCNILAPDVEVLVLNFQTRSYTLPDFVEKMVRIKVIIVTNYGFFHAELNNFQLLKSLPNLKRIRLEKISIPSFCNTPVPLRSLKKLSLFMCNIGQAFGNSTLKVSDSLPNLMEINIDYCNDLLELPAWLHEVLHLRKLSISNCHKLSALPEGIGELVNLEVLRLRSCTELSELPESIRSLHKLSLLDMSDCLGIIKLPKHIGDLHNLKELHMIGCLRLHNQLPLSTIDLKQLKLVVCDEERAKLWEPIKEFLSDLKVMVVKEDINLNWLPNS</sequence>
<dbReference type="Gene3D" id="3.40.50.300">
    <property type="entry name" value="P-loop containing nucleotide triphosphate hydrolases"/>
    <property type="match status" value="1"/>
</dbReference>
<dbReference type="OMA" id="STVYVKY"/>
<proteinExistence type="inferred from homology"/>
<dbReference type="InterPro" id="IPR042197">
    <property type="entry name" value="Apaf_helical"/>
</dbReference>
<dbReference type="InterPro" id="IPR032675">
    <property type="entry name" value="LRR_dom_sf"/>
</dbReference>
<dbReference type="PRINTS" id="PR00364">
    <property type="entry name" value="DISEASERSIST"/>
</dbReference>
<gene>
    <name evidence="5" type="primary">LOC115988306</name>
</gene>
<protein>
    <recommendedName>
        <fullName evidence="4">RPW8 domain-containing protein</fullName>
    </recommendedName>
</protein>
<dbReference type="Gene3D" id="3.80.10.10">
    <property type="entry name" value="Ribonuclease Inhibitor"/>
    <property type="match status" value="1"/>
</dbReference>
<evidence type="ECO:0000313" key="5">
    <source>
        <dbReference type="EnsemblPlants" id="QL01p034705:mrna"/>
    </source>
</evidence>
<evidence type="ECO:0000313" key="6">
    <source>
        <dbReference type="Proteomes" id="UP000594261"/>
    </source>
</evidence>
<dbReference type="FunCoup" id="A0A7N2KPQ0">
    <property type="interactions" value="384"/>
</dbReference>
<dbReference type="GO" id="GO:0043531">
    <property type="term" value="F:ADP binding"/>
    <property type="evidence" value="ECO:0007669"/>
    <property type="project" value="InterPro"/>
</dbReference>
<dbReference type="PANTHER" id="PTHR36766">
    <property type="entry name" value="PLANT BROAD-SPECTRUM MILDEW RESISTANCE PROTEIN RPW8"/>
    <property type="match status" value="1"/>
</dbReference>
<dbReference type="RefSeq" id="XP_030967699.1">
    <property type="nucleotide sequence ID" value="XM_031111839.1"/>
</dbReference>
<dbReference type="EMBL" id="LRBV02000001">
    <property type="status" value="NOT_ANNOTATED_CDS"/>
    <property type="molecule type" value="Genomic_DNA"/>
</dbReference>
<dbReference type="Pfam" id="PF00931">
    <property type="entry name" value="NB-ARC"/>
    <property type="match status" value="1"/>
</dbReference>
<dbReference type="SUPFAM" id="SSF52540">
    <property type="entry name" value="P-loop containing nucleoside triphosphate hydrolases"/>
    <property type="match status" value="1"/>
</dbReference>
<keyword evidence="6" id="KW-1185">Reference proteome</keyword>
<dbReference type="Proteomes" id="UP000594261">
    <property type="component" value="Chromosome 1"/>
</dbReference>
<dbReference type="GeneID" id="115988306"/>
<dbReference type="InParanoid" id="A0A7N2KPQ0"/>
<organism evidence="5 6">
    <name type="scientific">Quercus lobata</name>
    <name type="common">Valley oak</name>
    <dbReference type="NCBI Taxonomy" id="97700"/>
    <lineage>
        <taxon>Eukaryota</taxon>
        <taxon>Viridiplantae</taxon>
        <taxon>Streptophyta</taxon>
        <taxon>Embryophyta</taxon>
        <taxon>Tracheophyta</taxon>
        <taxon>Spermatophyta</taxon>
        <taxon>Magnoliopsida</taxon>
        <taxon>eudicotyledons</taxon>
        <taxon>Gunneridae</taxon>
        <taxon>Pentapetalae</taxon>
        <taxon>rosids</taxon>
        <taxon>fabids</taxon>
        <taxon>Fagales</taxon>
        <taxon>Fagaceae</taxon>
        <taxon>Quercus</taxon>
    </lineage>
</organism>
<comment type="similarity">
    <text evidence="1">Belongs to the disease resistance NB-LRR family.</text>
</comment>
<dbReference type="Gene3D" id="1.10.10.10">
    <property type="entry name" value="Winged helix-like DNA-binding domain superfamily/Winged helix DNA-binding domain"/>
    <property type="match status" value="1"/>
</dbReference>
<dbReference type="InterPro" id="IPR036388">
    <property type="entry name" value="WH-like_DNA-bd_sf"/>
</dbReference>
<evidence type="ECO:0000256" key="1">
    <source>
        <dbReference type="ARBA" id="ARBA00008894"/>
    </source>
</evidence>
<dbReference type="SUPFAM" id="SSF52047">
    <property type="entry name" value="RNI-like"/>
    <property type="match status" value="1"/>
</dbReference>
<dbReference type="PANTHER" id="PTHR36766:SF3">
    <property type="entry name" value="RPW8 DOMAIN-CONTAINING PROTEIN"/>
    <property type="match status" value="1"/>
</dbReference>
<keyword evidence="2" id="KW-0677">Repeat</keyword>
<dbReference type="InterPro" id="IPR008808">
    <property type="entry name" value="Powdery_mildew-R_dom"/>
</dbReference>
<dbReference type="InterPro" id="IPR027417">
    <property type="entry name" value="P-loop_NTPase"/>
</dbReference>
<evidence type="ECO:0000259" key="4">
    <source>
        <dbReference type="PROSITE" id="PS51153"/>
    </source>
</evidence>
<dbReference type="KEGG" id="qlo:115988306"/>
<dbReference type="OrthoDB" id="2016095at2759"/>
<dbReference type="GO" id="GO:0006952">
    <property type="term" value="P:defense response"/>
    <property type="evidence" value="ECO:0007669"/>
    <property type="project" value="UniProtKB-KW"/>
</dbReference>
<reference evidence="5 6" key="1">
    <citation type="journal article" date="2016" name="G3 (Bethesda)">
        <title>First Draft Assembly and Annotation of the Genome of a California Endemic Oak Quercus lobata Nee (Fagaceae).</title>
        <authorList>
            <person name="Sork V.L."/>
            <person name="Fitz-Gibbon S.T."/>
            <person name="Puiu D."/>
            <person name="Crepeau M."/>
            <person name="Gugger P.F."/>
            <person name="Sherman R."/>
            <person name="Stevens K."/>
            <person name="Langley C.H."/>
            <person name="Pellegrini M."/>
            <person name="Salzberg S.L."/>
        </authorList>
    </citation>
    <scope>NUCLEOTIDE SEQUENCE [LARGE SCALE GENOMIC DNA]</scope>
    <source>
        <strain evidence="5 6">cv. SW786</strain>
    </source>
</reference>
<dbReference type="Gene3D" id="1.10.8.430">
    <property type="entry name" value="Helical domain of apoptotic protease-activating factors"/>
    <property type="match status" value="1"/>
</dbReference>
<dbReference type="InterPro" id="IPR055414">
    <property type="entry name" value="LRR_R13L4/SHOC2-like"/>
</dbReference>
<name>A0A7N2KPQ0_QUELO</name>
<dbReference type="Pfam" id="PF05659">
    <property type="entry name" value="RPW8"/>
    <property type="match status" value="1"/>
</dbReference>
<evidence type="ECO:0000256" key="2">
    <source>
        <dbReference type="ARBA" id="ARBA00022737"/>
    </source>
</evidence>
<dbReference type="InterPro" id="IPR002182">
    <property type="entry name" value="NB-ARC"/>
</dbReference>
<dbReference type="EnsemblPlants" id="QL01p034705:mrna">
    <property type="protein sequence ID" value="QL01p034705:mrna"/>
    <property type="gene ID" value="QL01p034705"/>
</dbReference>